<dbReference type="Pfam" id="PF02450">
    <property type="entry name" value="LCAT"/>
    <property type="match status" value="1"/>
</dbReference>
<dbReference type="AlphaFoldDB" id="A0A2M8LDB3"/>
<evidence type="ECO:0000313" key="1">
    <source>
        <dbReference type="EMBL" id="PJE74612.1"/>
    </source>
</evidence>
<dbReference type="GO" id="GO:0008374">
    <property type="term" value="F:O-acyltransferase activity"/>
    <property type="evidence" value="ECO:0007669"/>
    <property type="project" value="InterPro"/>
</dbReference>
<dbReference type="SUPFAM" id="SSF53474">
    <property type="entry name" value="alpha/beta-Hydrolases"/>
    <property type="match status" value="1"/>
</dbReference>
<proteinExistence type="predicted"/>
<reference evidence="2" key="1">
    <citation type="submission" date="2017-09" db="EMBL/GenBank/DDBJ databases">
        <title>Depth-based differentiation of microbial function through sediment-hosted aquifers and enrichment of novel symbionts in the deep terrestrial subsurface.</title>
        <authorList>
            <person name="Probst A.J."/>
            <person name="Ladd B."/>
            <person name="Jarett J.K."/>
            <person name="Geller-Mcgrath D.E."/>
            <person name="Sieber C.M.K."/>
            <person name="Emerson J.B."/>
            <person name="Anantharaman K."/>
            <person name="Thomas B.C."/>
            <person name="Malmstrom R."/>
            <person name="Stieglmeier M."/>
            <person name="Klingl A."/>
            <person name="Woyke T."/>
            <person name="Ryan C.M."/>
            <person name="Banfield J.F."/>
        </authorList>
    </citation>
    <scope>NUCLEOTIDE SEQUENCE [LARGE SCALE GENOMIC DNA]</scope>
</reference>
<organism evidence="1 2">
    <name type="scientific">Candidatus Taylorbacteria bacterium CG10_big_fil_rev_8_21_14_0_10_41_48</name>
    <dbReference type="NCBI Taxonomy" id="1975024"/>
    <lineage>
        <taxon>Bacteria</taxon>
        <taxon>Candidatus Tayloriibacteriota</taxon>
    </lineage>
</organism>
<dbReference type="InterPro" id="IPR003386">
    <property type="entry name" value="LACT/PDAT_acylTrfase"/>
</dbReference>
<sequence>MYKFFILNLVHVVVVFIVFLFCFIPSTVFADISQTDMSATSTVYGFGVRYQTLGTDLSGIITGIDIANIINATYYNEFITPILEECSSSEYSDCVAVTSSDEKSGVGLTVSSGIATYSTNEYTLNHCKYYRLALNFHSVGWGTGQLWFLGTTTDAYPHGLYANGENILSDIYFVLHGVDRSDYSANTPENLCVDPVIIVPGLLGSFEKNGVLLMDPILHVYDDLLATLETNGYVINSTLFTFPYNWRNSNINTAVLLKQKIDEIKRICNCTKVDMVAHSMGGLIARQYIESDDYQDDVDQVIFLATPHLGSPKAYLAWEGGTFPVPSIDDWVIFRILSQEGKHFGFKNAFDYIQNRPITSLKELLPIYDYKKIDGIDEVYPNNYPTNSFLENLNVYKSRLSKVDYLNIVSLSLPTIGSISVKSASSTDSTWAHGEPLDLSRGSALGMFDGDGTVPIISASSTGSNVYFNSSHIKIVRDAEGNVFNQLSGRSFTTLITNLGYIDVKFLFILVRSPVNISVIAPDGKKIGYDSVSEINEISGAFYSGNDTENEFIVIPNPLDGEYRVETTGTGDGEYTVAISSISGDGVVDTEYTGTTLVGDVSKLVLSVDMSSPSPTLAIAPEPPPAIAEIPSVVIPTPVARSGGGSRRPTHRGVMAMVPVTTVNNSTAVNPDTFMITMDIPVEKFISLMTNLPVETINRPPKTPIRKLQNTIGISPTQTASVIDAVEVGSSKSWLVDKIKEGFKKLFYRFKK</sequence>
<evidence type="ECO:0008006" key="3">
    <source>
        <dbReference type="Google" id="ProtNLM"/>
    </source>
</evidence>
<dbReference type="GO" id="GO:0006629">
    <property type="term" value="P:lipid metabolic process"/>
    <property type="evidence" value="ECO:0007669"/>
    <property type="project" value="InterPro"/>
</dbReference>
<protein>
    <recommendedName>
        <fullName evidence="3">DUF676 domain-containing protein</fullName>
    </recommendedName>
</protein>
<accession>A0A2M8LDB3</accession>
<dbReference type="EMBL" id="PFEQ01000001">
    <property type="protein sequence ID" value="PJE74612.1"/>
    <property type="molecule type" value="Genomic_DNA"/>
</dbReference>
<name>A0A2M8LDB3_9BACT</name>
<comment type="caution">
    <text evidence="1">The sequence shown here is derived from an EMBL/GenBank/DDBJ whole genome shotgun (WGS) entry which is preliminary data.</text>
</comment>
<dbReference type="PANTHER" id="PTHR11440">
    <property type="entry name" value="LECITHIN-CHOLESTEROL ACYLTRANSFERASE-RELATED"/>
    <property type="match status" value="1"/>
</dbReference>
<dbReference type="InterPro" id="IPR029058">
    <property type="entry name" value="AB_hydrolase_fold"/>
</dbReference>
<gene>
    <name evidence="1" type="ORF">COV01_01100</name>
</gene>
<evidence type="ECO:0000313" key="2">
    <source>
        <dbReference type="Proteomes" id="UP000228700"/>
    </source>
</evidence>
<dbReference type="Proteomes" id="UP000228700">
    <property type="component" value="Unassembled WGS sequence"/>
</dbReference>
<dbReference type="Gene3D" id="3.40.50.1820">
    <property type="entry name" value="alpha/beta hydrolase"/>
    <property type="match status" value="1"/>
</dbReference>